<comment type="caution">
    <text evidence="1">The sequence shown here is derived from an EMBL/GenBank/DDBJ whole genome shotgun (WGS) entry which is preliminary data.</text>
</comment>
<name>A0A426X765_ENSVE</name>
<evidence type="ECO:0000313" key="2">
    <source>
        <dbReference type="Proteomes" id="UP000287651"/>
    </source>
</evidence>
<sequence length="256" mass="27724">MVAIGCGRGNCSKGVATTKGRRGSGMHGCYRGGRLERETTTGNLCSKGLLLAVSKADGSERSLLAALCRWQQKIAMVAFVLQEITASYNQGGWQREITTGSIVQQEITAGRDQIVAGHDQGRWQQEITASNIGWPMLSPCIESMHLGTRHECVGSSPRVLGVCQDGVREFAKRRPRLAGSLSGVAEKLVGSRDGLVMDILIQLDIGPSSDDVVGSRRKFTRRFAEGIGKLAGNAKGDCRKEDRRTCRKITRGCRSM</sequence>
<dbReference type="AlphaFoldDB" id="A0A426X765"/>
<reference evidence="1 2" key="1">
    <citation type="journal article" date="2014" name="Agronomy (Basel)">
        <title>A Draft Genome Sequence for Ensete ventricosum, the Drought-Tolerant Tree Against Hunger.</title>
        <authorList>
            <person name="Harrison J."/>
            <person name="Moore K.A."/>
            <person name="Paszkiewicz K."/>
            <person name="Jones T."/>
            <person name="Grant M."/>
            <person name="Ambacheew D."/>
            <person name="Muzemil S."/>
            <person name="Studholme D.J."/>
        </authorList>
    </citation>
    <scope>NUCLEOTIDE SEQUENCE [LARGE SCALE GENOMIC DNA]</scope>
</reference>
<dbReference type="Proteomes" id="UP000287651">
    <property type="component" value="Unassembled WGS sequence"/>
</dbReference>
<protein>
    <submittedName>
        <fullName evidence="1">Uncharacterized protein</fullName>
    </submittedName>
</protein>
<proteinExistence type="predicted"/>
<dbReference type="EMBL" id="AMZH03025237">
    <property type="protein sequence ID" value="RRT35307.1"/>
    <property type="molecule type" value="Genomic_DNA"/>
</dbReference>
<organism evidence="1 2">
    <name type="scientific">Ensete ventricosum</name>
    <name type="common">Abyssinian banana</name>
    <name type="synonym">Musa ensete</name>
    <dbReference type="NCBI Taxonomy" id="4639"/>
    <lineage>
        <taxon>Eukaryota</taxon>
        <taxon>Viridiplantae</taxon>
        <taxon>Streptophyta</taxon>
        <taxon>Embryophyta</taxon>
        <taxon>Tracheophyta</taxon>
        <taxon>Spermatophyta</taxon>
        <taxon>Magnoliopsida</taxon>
        <taxon>Liliopsida</taxon>
        <taxon>Zingiberales</taxon>
        <taxon>Musaceae</taxon>
        <taxon>Ensete</taxon>
    </lineage>
</organism>
<gene>
    <name evidence="1" type="ORF">B296_00051290</name>
</gene>
<evidence type="ECO:0000313" key="1">
    <source>
        <dbReference type="EMBL" id="RRT35307.1"/>
    </source>
</evidence>
<accession>A0A426X765</accession>